<dbReference type="Proteomes" id="UP000252174">
    <property type="component" value="Unassembled WGS sequence"/>
</dbReference>
<protein>
    <submittedName>
        <fullName evidence="4">Uncharacterized protein (TIGR02099 family)</fullName>
    </submittedName>
</protein>
<keyword evidence="2" id="KW-1133">Transmembrane helix</keyword>
<evidence type="ECO:0000256" key="2">
    <source>
        <dbReference type="SAM" id="Phobius"/>
    </source>
</evidence>
<feature type="compositionally biased region" description="Low complexity" evidence="1">
    <location>
        <begin position="1402"/>
        <end position="1412"/>
    </location>
</feature>
<feature type="compositionally biased region" description="Low complexity" evidence="1">
    <location>
        <begin position="1385"/>
        <end position="1396"/>
    </location>
</feature>
<dbReference type="InterPro" id="IPR011836">
    <property type="entry name" value="YhdP"/>
</dbReference>
<dbReference type="OrthoDB" id="8521382at2"/>
<keyword evidence="5" id="KW-1185">Reference proteome</keyword>
<gene>
    <name evidence="4" type="ORF">DFR45_102183</name>
</gene>
<keyword evidence="2" id="KW-0472">Membrane</keyword>
<dbReference type="Pfam" id="PF13116">
    <property type="entry name" value="YhdP"/>
    <property type="match status" value="1"/>
</dbReference>
<evidence type="ECO:0000256" key="1">
    <source>
        <dbReference type="SAM" id="MobiDB-lite"/>
    </source>
</evidence>
<name>A0A369AN24_9BURK</name>
<dbReference type="PANTHER" id="PTHR38690">
    <property type="entry name" value="PROTEASE-RELATED"/>
    <property type="match status" value="1"/>
</dbReference>
<comment type="caution">
    <text evidence="4">The sequence shown here is derived from an EMBL/GenBank/DDBJ whole genome shotgun (WGS) entry which is preliminary data.</text>
</comment>
<keyword evidence="2" id="KW-0812">Transmembrane</keyword>
<accession>A0A369AN24</accession>
<dbReference type="RefSeq" id="WP_114482371.1">
    <property type="nucleotide sequence ID" value="NZ_QPJU01000002.1"/>
</dbReference>
<feature type="domain" description="YhdP central" evidence="3">
    <location>
        <begin position="13"/>
        <end position="1369"/>
    </location>
</feature>
<feature type="region of interest" description="Disordered" evidence="1">
    <location>
        <begin position="1374"/>
        <end position="1412"/>
    </location>
</feature>
<evidence type="ECO:0000259" key="3">
    <source>
        <dbReference type="Pfam" id="PF13116"/>
    </source>
</evidence>
<dbReference type="NCBIfam" id="TIGR02099">
    <property type="entry name" value="YhdP family protein"/>
    <property type="match status" value="1"/>
</dbReference>
<proteinExistence type="predicted"/>
<evidence type="ECO:0000313" key="5">
    <source>
        <dbReference type="Proteomes" id="UP000252174"/>
    </source>
</evidence>
<dbReference type="EMBL" id="QPJU01000002">
    <property type="protein sequence ID" value="RCX10782.1"/>
    <property type="molecule type" value="Genomic_DNA"/>
</dbReference>
<evidence type="ECO:0000313" key="4">
    <source>
        <dbReference type="EMBL" id="RCX10782.1"/>
    </source>
</evidence>
<dbReference type="InterPro" id="IPR025263">
    <property type="entry name" value="YhdP_central"/>
</dbReference>
<sequence length="1412" mass="151368">MTDSAARPSRVLRIVAASARWALGLLLAFWLLLAIVWAGLHGWIVPRIGDFRASLEAQATRIVGVPVRIGAITGRSTGLIPSFELSDVTLLDAQGRPALQLPRVVLALSPRALLTRGFEQLYLERPQLDVRRTADGRILIGGIALAQSGGDSAFADWFFAQAEVLIRGGSVRWFDEQQAAPAPLELHEVDVLLHNHGWQHNLRVDATPPPAWGTRFTLMARMRAPLLHPRDGQWQHWSGQVFADFAHLDLAQLRTQRILDAPLDIASGAGRMRLWADLDHANLVGGVVDVAMHGLHATFAPGLQPLELTALAARIGGQRRADSYAIFSEGLRFITESGLVWPGGNLRLQHTEATAHLPARTQLEAERLDLAALAQIGADLPLGAAVHSALRRYRPQGHVDTLQASWRGALDAPTQYQLRGKVRGLAFASPSLADAAGQSASIGMPALRGATLDLDLSQDGGRATLAIDDGALVLPGIFEEPEVPIDHLDAELHWQVQSLRSQGAKSAALAPSIALQARNVRFANADMQGEAQFSWHTLDGEKSAAEARLPGVLDLTGSLSRANGTRVWRYLPLGIPAETRHYVRDAVRAGQASRVQFRVRGDLRHIPFSDPRQGDFHITARVSDVNYAYVPTSPAGALPWPALTDLSGELVFDRVSMSVRGASGSFAGFPTLRLSKVEARLPDLEHPTVGVSADAQGPLPQLLQLVRNSPLARLTGNALDQASGTGNAALQLHLQLPISHIEQSKVQGKIQFAGNDLRITPDTPLLTRCAGMVQFSETGFSLAGVQARTLGGDVRLEGGMRPVVGGAAESAPIQLRAQGTASAQGLQQARELGWLAQLARHASGSAAYTLNVRVRQGVPELQLNSNLQGMALALPAPLAKPAQSSLPLHYENQLLHESMAGVGGSPAAVLRDQLSVDLGGVGTATWQREIRAGQTRVLRGAIGLGLPPWESPPLPAEGVRAAVQIARLDMEAWEKVLTPLDSSAVVAAQAAARSAVGMADYQPTVLTLRADELVLQGRTLHHVLLAGARDDAVWRANLSAVELEGYLEYRPGARESEAAEAAPGQLYARLTRLQLPSGEASQIEDLFAQQPRTLPALDVVVDDFELRGRKWGRLEVQAQNRGVGNAAWEWRLAKLNITTPEASLQATGNWALLGDTGGKVASMARQRRTALNFRLDIRNAGDLLARFGMAHVVRRGKGFMEGQVAWTGAPMNPDYRSMTGQVHLDVQSGQFLQADPGLAKLLGVLSLQALPRRLTLDFRDVFSEGFAFDFVRGDVRIDQGVASTNNLQMKGVNAAVLMEGSADLNRETQDLYVVVVPELNAMTASLVATAINPVVGLGSFLAQMVLRGPLTEKTTREFHIDGPWADPHVERVAIPAHGKPLPGKDPASPAAADAPAAPVPASPTTSPQGAPS</sequence>
<organism evidence="4 5">
    <name type="scientific">Extensimonas vulgaris</name>
    <dbReference type="NCBI Taxonomy" id="1031594"/>
    <lineage>
        <taxon>Bacteria</taxon>
        <taxon>Pseudomonadati</taxon>
        <taxon>Pseudomonadota</taxon>
        <taxon>Betaproteobacteria</taxon>
        <taxon>Burkholderiales</taxon>
        <taxon>Comamonadaceae</taxon>
        <taxon>Extensimonas</taxon>
    </lineage>
</organism>
<dbReference type="PANTHER" id="PTHR38690:SF1">
    <property type="entry name" value="PROTEASE"/>
    <property type="match status" value="1"/>
</dbReference>
<feature type="transmembrane region" description="Helical" evidence="2">
    <location>
        <begin position="21"/>
        <end position="44"/>
    </location>
</feature>
<reference evidence="4 5" key="1">
    <citation type="submission" date="2018-07" db="EMBL/GenBank/DDBJ databases">
        <title>Genomic Encyclopedia of Type Strains, Phase IV (KMG-IV): sequencing the most valuable type-strain genomes for metagenomic binning, comparative biology and taxonomic classification.</title>
        <authorList>
            <person name="Goeker M."/>
        </authorList>
    </citation>
    <scope>NUCLEOTIDE SEQUENCE [LARGE SCALE GENOMIC DNA]</scope>
    <source>
        <strain evidence="4 5">DSM 100911</strain>
    </source>
</reference>